<keyword evidence="3" id="KW-0597">Phosphoprotein</keyword>
<dbReference type="Gene3D" id="1.10.287.130">
    <property type="match status" value="1"/>
</dbReference>
<dbReference type="Gene3D" id="3.30.450.40">
    <property type="match status" value="1"/>
</dbReference>
<gene>
    <name evidence="7" type="ORF">KSX_89530</name>
</gene>
<dbReference type="InterPro" id="IPR029016">
    <property type="entry name" value="GAF-like_dom_sf"/>
</dbReference>
<dbReference type="Gene3D" id="3.30.565.10">
    <property type="entry name" value="Histidine kinase-like ATPase, C-terminal domain"/>
    <property type="match status" value="1"/>
</dbReference>
<dbReference type="GO" id="GO:0000155">
    <property type="term" value="F:phosphorelay sensor kinase activity"/>
    <property type="evidence" value="ECO:0007669"/>
    <property type="project" value="InterPro"/>
</dbReference>
<dbReference type="EMBL" id="BNJF01000009">
    <property type="protein sequence ID" value="GHO50790.1"/>
    <property type="molecule type" value="Genomic_DNA"/>
</dbReference>
<evidence type="ECO:0000256" key="1">
    <source>
        <dbReference type="ARBA" id="ARBA00000085"/>
    </source>
</evidence>
<dbReference type="InterPro" id="IPR036097">
    <property type="entry name" value="HisK_dim/P_sf"/>
</dbReference>
<dbReference type="InterPro" id="IPR003594">
    <property type="entry name" value="HATPase_dom"/>
</dbReference>
<dbReference type="InterPro" id="IPR005467">
    <property type="entry name" value="His_kinase_dom"/>
</dbReference>
<dbReference type="SMART" id="SM00388">
    <property type="entry name" value="HisKA"/>
    <property type="match status" value="1"/>
</dbReference>
<evidence type="ECO:0000313" key="8">
    <source>
        <dbReference type="Proteomes" id="UP000612362"/>
    </source>
</evidence>
<dbReference type="Pfam" id="PF00512">
    <property type="entry name" value="HisKA"/>
    <property type="match status" value="1"/>
</dbReference>
<dbReference type="AlphaFoldDB" id="A0A8J3ICP6"/>
<reference evidence="7" key="1">
    <citation type="submission" date="2020-10" db="EMBL/GenBank/DDBJ databases">
        <title>Taxonomic study of unclassified bacteria belonging to the class Ktedonobacteria.</title>
        <authorList>
            <person name="Yabe S."/>
            <person name="Wang C.M."/>
            <person name="Zheng Y."/>
            <person name="Sakai Y."/>
            <person name="Cavaletti L."/>
            <person name="Monciardini P."/>
            <person name="Donadio S."/>
        </authorList>
    </citation>
    <scope>NUCLEOTIDE SEQUENCE</scope>
    <source>
        <strain evidence="7">SOSP1-1</strain>
    </source>
</reference>
<evidence type="ECO:0000256" key="4">
    <source>
        <dbReference type="ARBA" id="ARBA00022777"/>
    </source>
</evidence>
<dbReference type="SUPFAM" id="SSF55874">
    <property type="entry name" value="ATPase domain of HSP90 chaperone/DNA topoisomerase II/histidine kinase"/>
    <property type="match status" value="1"/>
</dbReference>
<dbReference type="InterPro" id="IPR003018">
    <property type="entry name" value="GAF"/>
</dbReference>
<dbReference type="PANTHER" id="PTHR43547:SF2">
    <property type="entry name" value="HYBRID SIGNAL TRANSDUCTION HISTIDINE KINASE C"/>
    <property type="match status" value="1"/>
</dbReference>
<dbReference type="Pfam" id="PF02518">
    <property type="entry name" value="HATPase_c"/>
    <property type="match status" value="1"/>
</dbReference>
<dbReference type="InterPro" id="IPR004358">
    <property type="entry name" value="Sig_transdc_His_kin-like_C"/>
</dbReference>
<keyword evidence="4" id="KW-0418">Kinase</keyword>
<dbReference type="PROSITE" id="PS50109">
    <property type="entry name" value="HIS_KIN"/>
    <property type="match status" value="1"/>
</dbReference>
<organism evidence="7 8">
    <name type="scientific">Ktedonospora formicarum</name>
    <dbReference type="NCBI Taxonomy" id="2778364"/>
    <lineage>
        <taxon>Bacteria</taxon>
        <taxon>Bacillati</taxon>
        <taxon>Chloroflexota</taxon>
        <taxon>Ktedonobacteria</taxon>
        <taxon>Ktedonobacterales</taxon>
        <taxon>Ktedonobacteraceae</taxon>
        <taxon>Ktedonospora</taxon>
    </lineage>
</organism>
<dbReference type="CDD" id="cd00082">
    <property type="entry name" value="HisKA"/>
    <property type="match status" value="1"/>
</dbReference>
<dbReference type="InterPro" id="IPR036890">
    <property type="entry name" value="HATPase_C_sf"/>
</dbReference>
<dbReference type="PANTHER" id="PTHR43547">
    <property type="entry name" value="TWO-COMPONENT HISTIDINE KINASE"/>
    <property type="match status" value="1"/>
</dbReference>
<comment type="catalytic activity">
    <reaction evidence="1">
        <text>ATP + protein L-histidine = ADP + protein N-phospho-L-histidine.</text>
        <dbReference type="EC" id="2.7.13.3"/>
    </reaction>
</comment>
<dbReference type="SMART" id="SM00387">
    <property type="entry name" value="HATPase_c"/>
    <property type="match status" value="1"/>
</dbReference>
<keyword evidence="5" id="KW-0902">Two-component regulatory system</keyword>
<evidence type="ECO:0000256" key="2">
    <source>
        <dbReference type="ARBA" id="ARBA00012438"/>
    </source>
</evidence>
<proteinExistence type="predicted"/>
<dbReference type="EC" id="2.7.13.3" evidence="2"/>
<evidence type="ECO:0000256" key="5">
    <source>
        <dbReference type="ARBA" id="ARBA00023012"/>
    </source>
</evidence>
<name>A0A8J3ICP6_9CHLR</name>
<keyword evidence="8" id="KW-1185">Reference proteome</keyword>
<comment type="caution">
    <text evidence="7">The sequence shown here is derived from an EMBL/GenBank/DDBJ whole genome shotgun (WGS) entry which is preliminary data.</text>
</comment>
<keyword evidence="4" id="KW-0808">Transferase</keyword>
<sequence>MNAAAHKLFGVPSEAPCQGADYQHFLEPYIRADPQQSHASPEQWLMNLVLNKEAASSVPEDAIVLHLPFGREVAVTRWNVPIDEAQKHLMGTAYTFHNLTNCHQRALHLQRVHEAILTFSTAIGRIPEQLDLPWPEETLLAPPVVFVAQQLVDIIRYVLSCRRVSLLAKCPSAEYLYFVAGSGISPEQELLIREKEWKRVSLLEVVDETARARLNANQVEILTSDHLPLRPVHPREGDVENLLMVPMFLQRQLAGILIVVRAADEGAYLPEDVALVKAVAAQARLIIEGLCCLHAQVETQTRARVLCEVQHLSNDFLTLASHELRTPLTGIMGNLQLAQRRLEALKYQINVQTEHVSEHVACTQQPLDSAAKSASLLQCMINDLIDDARIQTNQLALSLTPCDLLTLLKAAVARQQHAAPEHAIVWKEQPAEQSVPIFADEQRIIRVLTTYLSNAYRSSPGTQPVTVALTVENAVARVSVYDEGPGIPADEQAHLWDRFYHSKWSTVQNELDLSFGLALYLCRVLIEQHQGSVGMQSAPGEGTTFWLTLPLAK</sequence>
<dbReference type="Pfam" id="PF01590">
    <property type="entry name" value="GAF"/>
    <property type="match status" value="1"/>
</dbReference>
<evidence type="ECO:0000313" key="7">
    <source>
        <dbReference type="EMBL" id="GHO50790.1"/>
    </source>
</evidence>
<accession>A0A8J3ICP6</accession>
<dbReference type="InterPro" id="IPR003661">
    <property type="entry name" value="HisK_dim/P_dom"/>
</dbReference>
<dbReference type="Proteomes" id="UP000612362">
    <property type="component" value="Unassembled WGS sequence"/>
</dbReference>
<dbReference type="SUPFAM" id="SSF55781">
    <property type="entry name" value="GAF domain-like"/>
    <property type="match status" value="1"/>
</dbReference>
<evidence type="ECO:0000259" key="6">
    <source>
        <dbReference type="PROSITE" id="PS50109"/>
    </source>
</evidence>
<protein>
    <recommendedName>
        <fullName evidence="2">histidine kinase</fullName>
        <ecNumber evidence="2">2.7.13.3</ecNumber>
    </recommendedName>
</protein>
<dbReference type="PRINTS" id="PR00344">
    <property type="entry name" value="BCTRLSENSOR"/>
</dbReference>
<dbReference type="SUPFAM" id="SSF47384">
    <property type="entry name" value="Homodimeric domain of signal transducing histidine kinase"/>
    <property type="match status" value="1"/>
</dbReference>
<dbReference type="CDD" id="cd00075">
    <property type="entry name" value="HATPase"/>
    <property type="match status" value="1"/>
</dbReference>
<evidence type="ECO:0000256" key="3">
    <source>
        <dbReference type="ARBA" id="ARBA00022553"/>
    </source>
</evidence>
<feature type="domain" description="Histidine kinase" evidence="6">
    <location>
        <begin position="319"/>
        <end position="553"/>
    </location>
</feature>